<reference evidence="2 3" key="1">
    <citation type="submission" date="2020-01" db="EMBL/GenBank/DDBJ databases">
        <authorList>
            <person name="Mishra B."/>
        </authorList>
    </citation>
    <scope>NUCLEOTIDE SEQUENCE [LARGE SCALE GENOMIC DNA]</scope>
</reference>
<gene>
    <name evidence="1" type="ORF">MERR_LOCUS26570</name>
    <name evidence="2" type="ORF">MERR_LOCUS32767</name>
</gene>
<evidence type="ECO:0000313" key="3">
    <source>
        <dbReference type="Proteomes" id="UP000467841"/>
    </source>
</evidence>
<dbReference type="EMBL" id="CACVBM020001207">
    <property type="protein sequence ID" value="CAA7039335.1"/>
    <property type="molecule type" value="Genomic_DNA"/>
</dbReference>
<proteinExistence type="predicted"/>
<name>A0A6D2KBK7_9BRAS</name>
<organism evidence="2 3">
    <name type="scientific">Microthlaspi erraticum</name>
    <dbReference type="NCBI Taxonomy" id="1685480"/>
    <lineage>
        <taxon>Eukaryota</taxon>
        <taxon>Viridiplantae</taxon>
        <taxon>Streptophyta</taxon>
        <taxon>Embryophyta</taxon>
        <taxon>Tracheophyta</taxon>
        <taxon>Spermatophyta</taxon>
        <taxon>Magnoliopsida</taxon>
        <taxon>eudicotyledons</taxon>
        <taxon>Gunneridae</taxon>
        <taxon>Pentapetalae</taxon>
        <taxon>rosids</taxon>
        <taxon>malvids</taxon>
        <taxon>Brassicales</taxon>
        <taxon>Brassicaceae</taxon>
        <taxon>Coluteocarpeae</taxon>
        <taxon>Microthlaspi</taxon>
    </lineage>
</organism>
<evidence type="ECO:0000313" key="2">
    <source>
        <dbReference type="EMBL" id="CAA7045532.1"/>
    </source>
</evidence>
<accession>A0A6D2KBK7</accession>
<evidence type="ECO:0000313" key="1">
    <source>
        <dbReference type="EMBL" id="CAA7039335.1"/>
    </source>
</evidence>
<dbReference type="EMBL" id="CACVBM020001323">
    <property type="protein sequence ID" value="CAA7045532.1"/>
    <property type="molecule type" value="Genomic_DNA"/>
</dbReference>
<protein>
    <submittedName>
        <fullName evidence="2">Uncharacterized protein</fullName>
    </submittedName>
</protein>
<dbReference type="Proteomes" id="UP000467841">
    <property type="component" value="Unassembled WGS sequence"/>
</dbReference>
<sequence>MALGGANSAYLFFWSPEGSSLFIIGKNAALWKKISEVLDDFWELHVKPGRGRYMVDPFDKLGDIVPSDDHQLLPYIYQMSIEARPKLLFYEVIMRSPILWAYREDRHFVDLESYYKIEAPIAGRLKRRDLSTSDIVFLGLTMYDEKKFLIALDDSLLGYILHCQNEGVSSIVSQELYMEAMYDALLRELVNHSEKASTSSLQRSLKMDAAASIKSGKLCPQRFFTWAITITVRWRLDMWINCYRIRSFMKSPYEEEVFDIFHVEDEQVGDEQRIKHRGWIRSNDKTNRAFGTRY</sequence>
<dbReference type="AlphaFoldDB" id="A0A6D2KBK7"/>
<keyword evidence="3" id="KW-1185">Reference proteome</keyword>